<dbReference type="AlphaFoldDB" id="A0A2H3P1M1"/>
<sequence>MSALTLKGVPEEVMDRIRALADTERRSLNQQAILLLERAVAEQPDSFGTAYRRFRDWHGPSPLTEGDLNDLRSDDPGREVRL</sequence>
<keyword evidence="4" id="KW-1185">Reference proteome</keyword>
<dbReference type="Gene3D" id="1.10.1220.10">
    <property type="entry name" value="Met repressor-like"/>
    <property type="match status" value="1"/>
</dbReference>
<organism evidence="3 4">
    <name type="scientific">Longimonas halophila</name>
    <dbReference type="NCBI Taxonomy" id="1469170"/>
    <lineage>
        <taxon>Bacteria</taxon>
        <taxon>Pseudomonadati</taxon>
        <taxon>Rhodothermota</taxon>
        <taxon>Rhodothermia</taxon>
        <taxon>Rhodothermales</taxon>
        <taxon>Salisaetaceae</taxon>
        <taxon>Longimonas</taxon>
    </lineage>
</organism>
<dbReference type="GO" id="GO:0006355">
    <property type="term" value="P:regulation of DNA-templated transcription"/>
    <property type="evidence" value="ECO:0007669"/>
    <property type="project" value="InterPro"/>
</dbReference>
<dbReference type="InterPro" id="IPR010985">
    <property type="entry name" value="Ribbon_hlx_hlx"/>
</dbReference>
<name>A0A2H3P1M1_9BACT</name>
<evidence type="ECO:0000313" key="4">
    <source>
        <dbReference type="Proteomes" id="UP000221024"/>
    </source>
</evidence>
<accession>A0A2H3P1M1</accession>
<feature type="region of interest" description="Disordered" evidence="1">
    <location>
        <begin position="58"/>
        <end position="82"/>
    </location>
</feature>
<dbReference type="Pfam" id="PF07878">
    <property type="entry name" value="RHH_5"/>
    <property type="match status" value="1"/>
</dbReference>
<dbReference type="SUPFAM" id="SSF47598">
    <property type="entry name" value="Ribbon-helix-helix"/>
    <property type="match status" value="1"/>
</dbReference>
<protein>
    <recommendedName>
        <fullName evidence="2">CopG-like ribbon-helix-helix domain-containing protein</fullName>
    </recommendedName>
</protein>
<feature type="compositionally biased region" description="Basic and acidic residues" evidence="1">
    <location>
        <begin position="69"/>
        <end position="82"/>
    </location>
</feature>
<dbReference type="InterPro" id="IPR013321">
    <property type="entry name" value="Arc_rbn_hlx_hlx"/>
</dbReference>
<dbReference type="RefSeq" id="WP_141491736.1">
    <property type="nucleotide sequence ID" value="NZ_PDEP01000021.1"/>
</dbReference>
<reference evidence="3 4" key="1">
    <citation type="submission" date="2017-10" db="EMBL/GenBank/DDBJ databases">
        <title>Draft genome of Longimonas halophila.</title>
        <authorList>
            <person name="Goh K.M."/>
            <person name="Shamsir M.S."/>
            <person name="Lim S.W."/>
        </authorList>
    </citation>
    <scope>NUCLEOTIDE SEQUENCE [LARGE SCALE GENOMIC DNA]</scope>
    <source>
        <strain evidence="3 4">KCTC 42399</strain>
    </source>
</reference>
<evidence type="ECO:0000313" key="3">
    <source>
        <dbReference type="EMBL" id="PEN04741.1"/>
    </source>
</evidence>
<comment type="caution">
    <text evidence="3">The sequence shown here is derived from an EMBL/GenBank/DDBJ whole genome shotgun (WGS) entry which is preliminary data.</text>
</comment>
<evidence type="ECO:0000256" key="1">
    <source>
        <dbReference type="SAM" id="MobiDB-lite"/>
    </source>
</evidence>
<evidence type="ECO:0000259" key="2">
    <source>
        <dbReference type="Pfam" id="PF07878"/>
    </source>
</evidence>
<feature type="domain" description="CopG-like ribbon-helix-helix" evidence="2">
    <location>
        <begin position="9"/>
        <end position="42"/>
    </location>
</feature>
<gene>
    <name evidence="3" type="ORF">CRI93_14625</name>
</gene>
<dbReference type="Proteomes" id="UP000221024">
    <property type="component" value="Unassembled WGS sequence"/>
</dbReference>
<dbReference type="EMBL" id="PDEP01000021">
    <property type="protein sequence ID" value="PEN04741.1"/>
    <property type="molecule type" value="Genomic_DNA"/>
</dbReference>
<proteinExistence type="predicted"/>
<dbReference type="OrthoDB" id="2389872at2"/>
<dbReference type="InterPro" id="IPR012869">
    <property type="entry name" value="RHH_5"/>
</dbReference>